<reference evidence="2" key="1">
    <citation type="journal article" date="2019" name="Sci. Rep.">
        <title>Draft genome of Tanacetum cinerariifolium, the natural source of mosquito coil.</title>
        <authorList>
            <person name="Yamashiro T."/>
            <person name="Shiraishi A."/>
            <person name="Satake H."/>
            <person name="Nakayama K."/>
        </authorList>
    </citation>
    <scope>NUCLEOTIDE SEQUENCE</scope>
</reference>
<gene>
    <name evidence="2" type="ORF">Tci_880891</name>
</gene>
<protein>
    <submittedName>
        <fullName evidence="2">Uncharacterized protein</fullName>
    </submittedName>
</protein>
<comment type="caution">
    <text evidence="2">The sequence shown here is derived from an EMBL/GenBank/DDBJ whole genome shotgun (WGS) entry which is preliminary data.</text>
</comment>
<dbReference type="AlphaFoldDB" id="A0A699TEC8"/>
<proteinExistence type="predicted"/>
<dbReference type="EMBL" id="BKCJ011241802">
    <property type="protein sequence ID" value="GFD08922.1"/>
    <property type="molecule type" value="Genomic_DNA"/>
</dbReference>
<feature type="compositionally biased region" description="Basic and acidic residues" evidence="1">
    <location>
        <begin position="22"/>
        <end position="33"/>
    </location>
</feature>
<evidence type="ECO:0000256" key="1">
    <source>
        <dbReference type="SAM" id="MobiDB-lite"/>
    </source>
</evidence>
<feature type="non-terminal residue" evidence="2">
    <location>
        <position position="174"/>
    </location>
</feature>
<organism evidence="2">
    <name type="scientific">Tanacetum cinerariifolium</name>
    <name type="common">Dalmatian daisy</name>
    <name type="synonym">Chrysanthemum cinerariifolium</name>
    <dbReference type="NCBI Taxonomy" id="118510"/>
    <lineage>
        <taxon>Eukaryota</taxon>
        <taxon>Viridiplantae</taxon>
        <taxon>Streptophyta</taxon>
        <taxon>Embryophyta</taxon>
        <taxon>Tracheophyta</taxon>
        <taxon>Spermatophyta</taxon>
        <taxon>Magnoliopsida</taxon>
        <taxon>eudicotyledons</taxon>
        <taxon>Gunneridae</taxon>
        <taxon>Pentapetalae</taxon>
        <taxon>asterids</taxon>
        <taxon>campanulids</taxon>
        <taxon>Asterales</taxon>
        <taxon>Asteraceae</taxon>
        <taxon>Asteroideae</taxon>
        <taxon>Anthemideae</taxon>
        <taxon>Anthemidinae</taxon>
        <taxon>Tanacetum</taxon>
    </lineage>
</organism>
<name>A0A699TEC8_TANCI</name>
<feature type="compositionally biased region" description="Basic and acidic residues" evidence="1">
    <location>
        <begin position="54"/>
        <end position="79"/>
    </location>
</feature>
<accession>A0A699TEC8</accession>
<sequence length="174" mass="20554">MNDNDTPSPRGRPYGRQGSFDNFRHDNYHETDRIRRRSRSPRFNDNRPIGRFQEMGHDNMFERHSPSRDRMGGFHDLPPHHIPRHNPHQGPIYDDEWDLPEDALVYHGAKKLKSSMVPHEPELPEYPFSESEQGKNVLHQHDMIDNNNLTRRGYHRQNPDPPVNIFPHAYVEPG</sequence>
<evidence type="ECO:0000313" key="2">
    <source>
        <dbReference type="EMBL" id="GFD08922.1"/>
    </source>
</evidence>
<feature type="region of interest" description="Disordered" evidence="1">
    <location>
        <begin position="1"/>
        <end position="95"/>
    </location>
</feature>